<reference evidence="6" key="2">
    <citation type="submission" date="2021-01" db="EMBL/GenBank/DDBJ databases">
        <authorList>
            <person name="Schikora-Tamarit M.A."/>
        </authorList>
    </citation>
    <scope>NUCLEOTIDE SEQUENCE</scope>
    <source>
        <strain evidence="6">CBS2887</strain>
    </source>
</reference>
<dbReference type="InterPro" id="IPR012617">
    <property type="entry name" value="AATF_C"/>
</dbReference>
<feature type="region of interest" description="Disordered" evidence="3">
    <location>
        <begin position="373"/>
        <end position="395"/>
    </location>
</feature>
<feature type="region of interest" description="Disordered" evidence="3">
    <location>
        <begin position="1"/>
        <end position="177"/>
    </location>
</feature>
<dbReference type="GO" id="GO:0000462">
    <property type="term" value="P:maturation of SSU-rRNA from tricistronic rRNA transcript (SSU-rRNA, 5.8S rRNA, LSU-rRNA)"/>
    <property type="evidence" value="ECO:0007669"/>
    <property type="project" value="TreeGrafter"/>
</dbReference>
<feature type="compositionally biased region" description="Acidic residues" evidence="3">
    <location>
        <begin position="38"/>
        <end position="50"/>
    </location>
</feature>
<keyword evidence="7" id="KW-1185">Reference proteome</keyword>
<dbReference type="InterPro" id="IPR039223">
    <property type="entry name" value="AATF/Bfr2"/>
</dbReference>
<dbReference type="EMBL" id="JAEUBG010005651">
    <property type="protein sequence ID" value="KAH3673441.1"/>
    <property type="molecule type" value="Genomic_DNA"/>
</dbReference>
<reference evidence="6" key="1">
    <citation type="journal article" date="2021" name="Open Biol.">
        <title>Shared evolutionary footprints suggest mitochondrial oxidative damage underlies multiple complex I losses in fungi.</title>
        <authorList>
            <person name="Schikora-Tamarit M.A."/>
            <person name="Marcet-Houben M."/>
            <person name="Nosek J."/>
            <person name="Gabaldon T."/>
        </authorList>
    </citation>
    <scope>NUCLEOTIDE SEQUENCE</scope>
    <source>
        <strain evidence="6">CBS2887</strain>
    </source>
</reference>
<dbReference type="Proteomes" id="UP000774326">
    <property type="component" value="Unassembled WGS sequence"/>
</dbReference>
<gene>
    <name evidence="6" type="ORF">WICPIJ_009829</name>
</gene>
<feature type="compositionally biased region" description="Acidic residues" evidence="3">
    <location>
        <begin position="376"/>
        <end position="390"/>
    </location>
</feature>
<feature type="compositionally biased region" description="Acidic residues" evidence="3">
    <location>
        <begin position="90"/>
        <end position="168"/>
    </location>
</feature>
<evidence type="ECO:0000259" key="5">
    <source>
        <dbReference type="Pfam" id="PF13339"/>
    </source>
</evidence>
<evidence type="ECO:0000313" key="6">
    <source>
        <dbReference type="EMBL" id="KAH3673441.1"/>
    </source>
</evidence>
<dbReference type="PANTHER" id="PTHR15565:SF0">
    <property type="entry name" value="PROTEIN AATF"/>
    <property type="match status" value="1"/>
</dbReference>
<name>A0A9P8TBW2_WICPI</name>
<evidence type="ECO:0000313" key="7">
    <source>
        <dbReference type="Proteomes" id="UP000774326"/>
    </source>
</evidence>
<dbReference type="AlphaFoldDB" id="A0A9P8TBW2"/>
<comment type="caution">
    <text evidence="6">The sequence shown here is derived from an EMBL/GenBank/DDBJ whole genome shotgun (WGS) entry which is preliminary data.</text>
</comment>
<protein>
    <recommendedName>
        <fullName evidence="2">Protein BFR2</fullName>
    </recommendedName>
</protein>
<dbReference type="Pfam" id="PF08164">
    <property type="entry name" value="TRAUB"/>
    <property type="match status" value="1"/>
</dbReference>
<organism evidence="6 7">
    <name type="scientific">Wickerhamomyces pijperi</name>
    <name type="common">Yeast</name>
    <name type="synonym">Pichia pijperi</name>
    <dbReference type="NCBI Taxonomy" id="599730"/>
    <lineage>
        <taxon>Eukaryota</taxon>
        <taxon>Fungi</taxon>
        <taxon>Dikarya</taxon>
        <taxon>Ascomycota</taxon>
        <taxon>Saccharomycotina</taxon>
        <taxon>Saccharomycetes</taxon>
        <taxon>Phaffomycetales</taxon>
        <taxon>Wickerhamomycetaceae</taxon>
        <taxon>Wickerhamomyces</taxon>
    </lineage>
</organism>
<dbReference type="InterPro" id="IPR025160">
    <property type="entry name" value="AATF"/>
</dbReference>
<accession>A0A9P8TBW2</accession>
<feature type="domain" description="AATF leucine zipper-containing" evidence="5">
    <location>
        <begin position="200"/>
        <end position="323"/>
    </location>
</feature>
<dbReference type="Pfam" id="PF13339">
    <property type="entry name" value="AATF-Che1"/>
    <property type="match status" value="1"/>
</dbReference>
<evidence type="ECO:0000256" key="1">
    <source>
        <dbReference type="ARBA" id="ARBA00008966"/>
    </source>
</evidence>
<sequence length="523" mass="60001">MAKKTLADQISDLYNETPGDYDIEDAERGLFQHQENGSDAEEEEEEEDDDALRSQHYLNVGKSKLRAGQAAHLKGERYKGKASSRSEIFGESDQEEHQGEEEDQSEDQDQESESESESQSESEQENNEISADEEEEEEEEIDGELDSEDQEQSDDDSEGQESDSEDEQTVGNDKRSKLKQLMANERKLIINRLSTSTQTDAIKGYAVVSQQQTFDKIIDIRMKLQKAVTSSNLLPLNNETYEEFVEGDTNEKLESAESSLHTLLDSILALRTTTYNKAHLTKEPLEYKNSKKRTFEQYAQETNKLDTILSKTRENILTKWSLKVDSASGASALQGNKFKSLNTNAAQQVEMNLMDMDRLVKRTRMNRRDVKPLGYVDEDEQEENGDEEEDQKTAKKHIDRTLKEREYIFDDEDFYRVLLNDLVDRKISSSNPTSGLTIQLTKTKFKKNVDTKASKGRKLRYAPQEKLVNWEAPRGALKWNDEQIDEFCAGLFGQRVNFDEDDEDLEVSDEDEDLKNDDLRIFG</sequence>
<comment type="similarity">
    <text evidence="1">Belongs to the AATF family.</text>
</comment>
<feature type="domain" description="Apoptosis-antagonizing transcription factor C-terminal" evidence="4">
    <location>
        <begin position="415"/>
        <end position="492"/>
    </location>
</feature>
<dbReference type="OrthoDB" id="5783963at2759"/>
<evidence type="ECO:0000256" key="2">
    <source>
        <dbReference type="ARBA" id="ARBA00013850"/>
    </source>
</evidence>
<evidence type="ECO:0000259" key="4">
    <source>
        <dbReference type="Pfam" id="PF08164"/>
    </source>
</evidence>
<dbReference type="GO" id="GO:0005730">
    <property type="term" value="C:nucleolus"/>
    <property type="evidence" value="ECO:0007669"/>
    <property type="project" value="TreeGrafter"/>
</dbReference>
<evidence type="ECO:0000256" key="3">
    <source>
        <dbReference type="SAM" id="MobiDB-lite"/>
    </source>
</evidence>
<dbReference type="PANTHER" id="PTHR15565">
    <property type="entry name" value="AATF PROTEIN APOPTOSIS ANTAGONIZING TRANSCRIPTION FACTOR"/>
    <property type="match status" value="1"/>
</dbReference>
<proteinExistence type="inferred from homology"/>